<reference evidence="2" key="1">
    <citation type="journal article" date="2009" name="PLoS Genet.">
        <title>Sequencing, mapping, and analysis of 27,455 maize full-length cDNAs.</title>
        <authorList>
            <person name="Soderlund C."/>
            <person name="Descour A."/>
            <person name="Kudrna D."/>
            <person name="Bomhoff M."/>
            <person name="Boyd L."/>
            <person name="Currie J."/>
            <person name="Angelova A."/>
            <person name="Collura K."/>
            <person name="Wissotski M."/>
            <person name="Ashley E."/>
            <person name="Morrow D."/>
            <person name="Fernandes J."/>
            <person name="Walbot V."/>
            <person name="Yu Y."/>
        </authorList>
    </citation>
    <scope>NUCLEOTIDE SEQUENCE</scope>
    <source>
        <strain evidence="2">B73</strain>
    </source>
</reference>
<name>C4IZZ6_MAIZE</name>
<evidence type="ECO:0000256" key="1">
    <source>
        <dbReference type="SAM" id="MobiDB-lite"/>
    </source>
</evidence>
<evidence type="ECO:0000313" key="2">
    <source>
        <dbReference type="EMBL" id="ACR34496.1"/>
    </source>
</evidence>
<accession>C4IZZ6</accession>
<dbReference type="EMBL" id="BT084143">
    <property type="protein sequence ID" value="ACR34496.1"/>
    <property type="molecule type" value="mRNA"/>
</dbReference>
<proteinExistence type="evidence at transcript level"/>
<reference evidence="2" key="2">
    <citation type="submission" date="2012-06" db="EMBL/GenBank/DDBJ databases">
        <authorList>
            <person name="Yu Y."/>
            <person name="Currie J."/>
            <person name="Lomeli R."/>
            <person name="Angelova A."/>
            <person name="Collura K."/>
            <person name="Wissotski M."/>
            <person name="Campos D."/>
            <person name="Kudrna D."/>
            <person name="Golser W."/>
            <person name="Ashely E."/>
            <person name="Descour A."/>
            <person name="Fernandes J."/>
            <person name="Soderlund C."/>
            <person name="Walbot V."/>
        </authorList>
    </citation>
    <scope>NUCLEOTIDE SEQUENCE</scope>
    <source>
        <strain evidence="2">B73</strain>
    </source>
</reference>
<feature type="region of interest" description="Disordered" evidence="1">
    <location>
        <begin position="27"/>
        <end position="52"/>
    </location>
</feature>
<dbReference type="AlphaFoldDB" id="C4IZZ6"/>
<protein>
    <submittedName>
        <fullName evidence="2">Uncharacterized protein</fullName>
    </submittedName>
</protein>
<sequence length="52" mass="5841">MAATLTIILKQSNFSLQHYGGTLQLSHTSDWGPNNGRKMRKQQPGVQMLRLS</sequence>
<organism evidence="2">
    <name type="scientific">Zea mays</name>
    <name type="common">Maize</name>
    <dbReference type="NCBI Taxonomy" id="4577"/>
    <lineage>
        <taxon>Eukaryota</taxon>
        <taxon>Viridiplantae</taxon>
        <taxon>Streptophyta</taxon>
        <taxon>Embryophyta</taxon>
        <taxon>Tracheophyta</taxon>
        <taxon>Spermatophyta</taxon>
        <taxon>Magnoliopsida</taxon>
        <taxon>Liliopsida</taxon>
        <taxon>Poales</taxon>
        <taxon>Poaceae</taxon>
        <taxon>PACMAD clade</taxon>
        <taxon>Panicoideae</taxon>
        <taxon>Andropogonodae</taxon>
        <taxon>Andropogoneae</taxon>
        <taxon>Tripsacinae</taxon>
        <taxon>Zea</taxon>
    </lineage>
</organism>